<proteinExistence type="predicted"/>
<keyword evidence="3" id="KW-1185">Reference proteome</keyword>
<dbReference type="Proteomes" id="UP000603940">
    <property type="component" value="Unassembled WGS sequence"/>
</dbReference>
<keyword evidence="1" id="KW-1133">Transmembrane helix</keyword>
<evidence type="ECO:0000313" key="2">
    <source>
        <dbReference type="EMBL" id="MBC9177821.1"/>
    </source>
</evidence>
<sequence>MAEHRFSAHDITGNDVHVRTEEVRIAQHNGDVMLIPRTWLADAMGANPHHLALTMWWIGFGLTCGAGIGIILILTIQGIIKAATHG</sequence>
<keyword evidence="1" id="KW-0472">Membrane</keyword>
<gene>
    <name evidence="2" type="ORF">IBL25_12805</name>
</gene>
<keyword evidence="1" id="KW-0812">Transmembrane</keyword>
<accession>A0ABR7R7R6</accession>
<evidence type="ECO:0000313" key="3">
    <source>
        <dbReference type="Proteomes" id="UP000603940"/>
    </source>
</evidence>
<evidence type="ECO:0000256" key="1">
    <source>
        <dbReference type="SAM" id="Phobius"/>
    </source>
</evidence>
<name>A0ABR7R7R6_9PROT</name>
<organism evidence="2 3">
    <name type="scientific">Pseudoroseomonas ludipueritiae</name>
    <dbReference type="NCBI Taxonomy" id="198093"/>
    <lineage>
        <taxon>Bacteria</taxon>
        <taxon>Pseudomonadati</taxon>
        <taxon>Pseudomonadota</taxon>
        <taxon>Alphaproteobacteria</taxon>
        <taxon>Acetobacterales</taxon>
        <taxon>Acetobacteraceae</taxon>
        <taxon>Pseudoroseomonas</taxon>
    </lineage>
</organism>
<comment type="caution">
    <text evidence="2">The sequence shown here is derived from an EMBL/GenBank/DDBJ whole genome shotgun (WGS) entry which is preliminary data.</text>
</comment>
<dbReference type="RefSeq" id="WP_187778940.1">
    <property type="nucleotide sequence ID" value="NZ_JACTUZ010000051.1"/>
</dbReference>
<feature type="transmembrane region" description="Helical" evidence="1">
    <location>
        <begin position="56"/>
        <end position="80"/>
    </location>
</feature>
<reference evidence="2 3" key="1">
    <citation type="journal article" date="2009" name="Int. J. Syst. Evol. Microbiol.">
        <title>Transfer of Teichococcus ludipueritiae and Muricoccus roseus to the genus Roseomonas, as Roseomonas ludipueritiae comb. nov. and Roseomonas rosea comb. nov., respectively, and emended description of the genus Roseomonas.</title>
        <authorList>
            <person name="Sanchez-Porro C."/>
            <person name="Gallego V."/>
            <person name="Busse H.J."/>
            <person name="Kampfer P."/>
            <person name="Ventosa A."/>
        </authorList>
    </citation>
    <scope>NUCLEOTIDE SEQUENCE [LARGE SCALE GENOMIC DNA]</scope>
    <source>
        <strain evidence="2 3">DSM 14915</strain>
    </source>
</reference>
<dbReference type="EMBL" id="JACTUZ010000051">
    <property type="protein sequence ID" value="MBC9177821.1"/>
    <property type="molecule type" value="Genomic_DNA"/>
</dbReference>
<protein>
    <submittedName>
        <fullName evidence="2">Uncharacterized protein</fullName>
    </submittedName>
</protein>